<keyword evidence="6" id="KW-1185">Reference proteome</keyword>
<dbReference type="GO" id="GO:0030246">
    <property type="term" value="F:carbohydrate binding"/>
    <property type="evidence" value="ECO:0007669"/>
    <property type="project" value="UniProtKB-KW"/>
</dbReference>
<dbReference type="InParanoid" id="A0A3Q2GSZ5"/>
<protein>
    <recommendedName>
        <fullName evidence="4">Jacalin-type lectin domain-containing protein</fullName>
    </recommendedName>
</protein>
<evidence type="ECO:0000259" key="4">
    <source>
        <dbReference type="PROSITE" id="PS51752"/>
    </source>
</evidence>
<accession>A0A3Q2GSZ5</accession>
<evidence type="ECO:0000313" key="6">
    <source>
        <dbReference type="Proteomes" id="UP000002281"/>
    </source>
</evidence>
<name>A0A3Q2GSZ5_HORSE</name>
<reference evidence="5" key="3">
    <citation type="submission" date="2025-09" db="UniProtKB">
        <authorList>
            <consortium name="Ensembl"/>
        </authorList>
    </citation>
    <scope>IDENTIFICATION</scope>
    <source>
        <strain evidence="5">Thoroughbred</strain>
    </source>
</reference>
<feature type="domain" description="Jacalin-type lectin" evidence="4">
    <location>
        <begin position="153"/>
        <end position="289"/>
    </location>
</feature>
<dbReference type="GeneTree" id="ENSGT00940000163143"/>
<organism evidence="5 6">
    <name type="scientific">Equus caballus</name>
    <name type="common">Horse</name>
    <dbReference type="NCBI Taxonomy" id="9796"/>
    <lineage>
        <taxon>Eukaryota</taxon>
        <taxon>Metazoa</taxon>
        <taxon>Chordata</taxon>
        <taxon>Craniata</taxon>
        <taxon>Vertebrata</taxon>
        <taxon>Euteleostomi</taxon>
        <taxon>Mammalia</taxon>
        <taxon>Eutheria</taxon>
        <taxon>Laurasiatheria</taxon>
        <taxon>Perissodactyla</taxon>
        <taxon>Equidae</taxon>
        <taxon>Equus</taxon>
    </lineage>
</organism>
<dbReference type="PANTHER" id="PTHR33589:SF1">
    <property type="entry name" value="ZYMOGEN GRANULE PROTEIN 16 HOMOLOG B"/>
    <property type="match status" value="1"/>
</dbReference>
<evidence type="ECO:0000256" key="1">
    <source>
        <dbReference type="ARBA" id="ARBA00022729"/>
    </source>
</evidence>
<evidence type="ECO:0000313" key="5">
    <source>
        <dbReference type="Ensembl" id="ENSECAP00000023676.2"/>
    </source>
</evidence>
<keyword evidence="1" id="KW-0732">Signal</keyword>
<dbReference type="PaxDb" id="9796-ENSECAP00000023676"/>
<evidence type="ECO:0000256" key="3">
    <source>
        <dbReference type="SAM" id="MobiDB-lite"/>
    </source>
</evidence>
<evidence type="ECO:0000256" key="2">
    <source>
        <dbReference type="ARBA" id="ARBA00022734"/>
    </source>
</evidence>
<dbReference type="Ensembl" id="ENSECAT00000043621.3">
    <property type="protein sequence ID" value="ENSECAP00000023676.2"/>
    <property type="gene ID" value="ENSECAG00000035907.3"/>
</dbReference>
<dbReference type="FunCoup" id="A0A3Q2GSZ5">
    <property type="interactions" value="42"/>
</dbReference>
<dbReference type="PROSITE" id="PS51752">
    <property type="entry name" value="JACALIN_LECTIN"/>
    <property type="match status" value="1"/>
</dbReference>
<dbReference type="PANTHER" id="PTHR33589">
    <property type="entry name" value="OS11G0524900 PROTEIN"/>
    <property type="match status" value="1"/>
</dbReference>
<dbReference type="InterPro" id="IPR001229">
    <property type="entry name" value="Jacalin-like_lectin_dom"/>
</dbReference>
<proteinExistence type="predicted"/>
<dbReference type="Gene3D" id="2.100.10.30">
    <property type="entry name" value="Jacalin-like lectin domain"/>
    <property type="match status" value="1"/>
</dbReference>
<reference evidence="5 6" key="1">
    <citation type="journal article" date="2009" name="Science">
        <title>Genome sequence, comparative analysis, and population genetics of the domestic horse.</title>
        <authorList>
            <consortium name="Broad Institute Genome Sequencing Platform"/>
            <consortium name="Broad Institute Whole Genome Assembly Team"/>
            <person name="Wade C.M."/>
            <person name="Giulotto E."/>
            <person name="Sigurdsson S."/>
            <person name="Zoli M."/>
            <person name="Gnerre S."/>
            <person name="Imsland F."/>
            <person name="Lear T.L."/>
            <person name="Adelson D.L."/>
            <person name="Bailey E."/>
            <person name="Bellone R.R."/>
            <person name="Bloecker H."/>
            <person name="Distl O."/>
            <person name="Edgar R.C."/>
            <person name="Garber M."/>
            <person name="Leeb T."/>
            <person name="Mauceli E."/>
            <person name="MacLeod J.N."/>
            <person name="Penedo M.C.T."/>
            <person name="Raison J.M."/>
            <person name="Sharpe T."/>
            <person name="Vogel J."/>
            <person name="Andersson L."/>
            <person name="Antczak D.F."/>
            <person name="Biagi T."/>
            <person name="Binns M.M."/>
            <person name="Chowdhary B.P."/>
            <person name="Coleman S.J."/>
            <person name="Della Valle G."/>
            <person name="Fryc S."/>
            <person name="Guerin G."/>
            <person name="Hasegawa T."/>
            <person name="Hill E.W."/>
            <person name="Jurka J."/>
            <person name="Kiialainen A."/>
            <person name="Lindgren G."/>
            <person name="Liu J."/>
            <person name="Magnani E."/>
            <person name="Mickelson J.R."/>
            <person name="Murray J."/>
            <person name="Nergadze S.G."/>
            <person name="Onofrio R."/>
            <person name="Pedroni S."/>
            <person name="Piras M.F."/>
            <person name="Raudsepp T."/>
            <person name="Rocchi M."/>
            <person name="Roeed K.H."/>
            <person name="Ryder O.A."/>
            <person name="Searle S."/>
            <person name="Skow L."/>
            <person name="Swinburne J.E."/>
            <person name="Syvaenen A.C."/>
            <person name="Tozaki T."/>
            <person name="Valberg S.J."/>
            <person name="Vaudin M."/>
            <person name="White J.R."/>
            <person name="Zody M.C."/>
            <person name="Lander E.S."/>
            <person name="Lindblad-Toh K."/>
        </authorList>
    </citation>
    <scope>NUCLEOTIDE SEQUENCE [LARGE SCALE GENOMIC DNA]</scope>
    <source>
        <strain evidence="5 6">Thoroughbred</strain>
    </source>
</reference>
<dbReference type="SMR" id="A0A3Q2GSZ5"/>
<feature type="region of interest" description="Disordered" evidence="3">
    <location>
        <begin position="1"/>
        <end position="33"/>
    </location>
</feature>
<sequence>MGLTCPAELGRALSKPPQPLRSRSSPGAEERKPEVTVKCLSLSRLVCVGHRAKTTNTARPGDFPSMAQGILPGRDSISSSFLCPWWPLTLSFWMGAHRAREGIKGRAEDAQAQPDCPVTGLGNKTLLSRSLGTLRPEAMLLWLTLALLWSTTCWAEQIHGDGGGQKFSTSPDNYDDITGIRVSTGGWGVIKSIQLRYGSSWRERFGPKGGKMEEFLLQPGEQILMVTGWHTLYLRKLVIYTNRGRMASFGKEEGKKFHEVCSWEWKVLTGIFGTYKRYGITGIGFRWGYPRVDLTTVQNNTH</sequence>
<dbReference type="SMART" id="SM00915">
    <property type="entry name" value="Jacalin"/>
    <property type="match status" value="1"/>
</dbReference>
<keyword evidence="2" id="KW-0430">Lectin</keyword>
<dbReference type="AlphaFoldDB" id="A0A3Q2GSZ5"/>
<dbReference type="GO" id="GO:0005615">
    <property type="term" value="C:extracellular space"/>
    <property type="evidence" value="ECO:0000318"/>
    <property type="project" value="GO_Central"/>
</dbReference>
<reference evidence="5" key="2">
    <citation type="submission" date="2025-08" db="UniProtKB">
        <authorList>
            <consortium name="Ensembl"/>
        </authorList>
    </citation>
    <scope>IDENTIFICATION</scope>
    <source>
        <strain evidence="5">Thoroughbred</strain>
    </source>
</reference>
<dbReference type="Pfam" id="PF01419">
    <property type="entry name" value="Jacalin"/>
    <property type="match status" value="1"/>
</dbReference>
<dbReference type="InterPro" id="IPR052321">
    <property type="entry name" value="PolyBind_ProtTraffic"/>
</dbReference>
<dbReference type="InterPro" id="IPR036404">
    <property type="entry name" value="Jacalin-like_lectin_dom_sf"/>
</dbReference>
<dbReference type="Bgee" id="ENSECAG00000035907">
    <property type="expression patterns" value="Expressed in testis"/>
</dbReference>
<dbReference type="SUPFAM" id="SSF51101">
    <property type="entry name" value="Mannose-binding lectins"/>
    <property type="match status" value="1"/>
</dbReference>
<dbReference type="Proteomes" id="UP000002281">
    <property type="component" value="Chromosome 13"/>
</dbReference>